<keyword evidence="1" id="KW-0732">Signal</keyword>
<dbReference type="InterPro" id="IPR011013">
    <property type="entry name" value="Gal_mutarotase_sf_dom"/>
</dbReference>
<gene>
    <name evidence="2" type="ORF">PGLA2088_LOCUS34589</name>
</gene>
<feature type="chain" id="PRO_5032870032" description="Aldose 1-epimerase" evidence="1">
    <location>
        <begin position="24"/>
        <end position="393"/>
    </location>
</feature>
<dbReference type="EMBL" id="CAJNNW010031430">
    <property type="protein sequence ID" value="CAE8707544.1"/>
    <property type="molecule type" value="Genomic_DNA"/>
</dbReference>
<organism evidence="2 3">
    <name type="scientific">Polarella glacialis</name>
    <name type="common">Dinoflagellate</name>
    <dbReference type="NCBI Taxonomy" id="89957"/>
    <lineage>
        <taxon>Eukaryota</taxon>
        <taxon>Sar</taxon>
        <taxon>Alveolata</taxon>
        <taxon>Dinophyceae</taxon>
        <taxon>Suessiales</taxon>
        <taxon>Suessiaceae</taxon>
        <taxon>Polarella</taxon>
    </lineage>
</organism>
<dbReference type="InterPro" id="IPR008183">
    <property type="entry name" value="Aldose_1/G6P_1-epimerase"/>
</dbReference>
<protein>
    <recommendedName>
        <fullName evidence="4">Aldose 1-epimerase</fullName>
    </recommendedName>
</protein>
<accession>A0A813KRL1</accession>
<dbReference type="GO" id="GO:0030246">
    <property type="term" value="F:carbohydrate binding"/>
    <property type="evidence" value="ECO:0007669"/>
    <property type="project" value="InterPro"/>
</dbReference>
<sequence length="393" mass="43482">MAFRCRTWFAALALSTAQMLACASDIGDAKGSIFAITDDEFGEGDETVHLKVLRNTRLGEYVEVAWDAGGRTEGLALRGPVTRKLQQVLLDHGRNASAARGNVGWKGDVLLPYANRVENGTYHLNGKVHHLERNEDRGSYGKEGIHGYLYKKTLQVLSSTENDHSATLLLGYDFDGTDPGYPFPLSVLLSYRLDDQGFTLTTTARHRGEAFLDRPLPLTASWHSYLKVEDISQAVLELDRCSQWNHISVPNDSNVNSSLIPTGHTSLFAGFSGRSQIGGSRDDPVYWDDEFKALASAQSCPELKVSVRESLSSKEAKVLWMDSNFRWVQVFTGTVRNFGEQGIAVEAMSGQADAFNNMEGLRLLQPGEVWQGSFGVRLEPYVARDNELILTTI</sequence>
<dbReference type="AlphaFoldDB" id="A0A813KRL1"/>
<comment type="caution">
    <text evidence="2">The sequence shown here is derived from an EMBL/GenBank/DDBJ whole genome shotgun (WGS) entry which is preliminary data.</text>
</comment>
<evidence type="ECO:0000313" key="3">
    <source>
        <dbReference type="Proteomes" id="UP000626109"/>
    </source>
</evidence>
<feature type="signal peptide" evidence="1">
    <location>
        <begin position="1"/>
        <end position="23"/>
    </location>
</feature>
<reference evidence="2" key="1">
    <citation type="submission" date="2021-02" db="EMBL/GenBank/DDBJ databases">
        <authorList>
            <person name="Dougan E. K."/>
            <person name="Rhodes N."/>
            <person name="Thang M."/>
            <person name="Chan C."/>
        </authorList>
    </citation>
    <scope>NUCLEOTIDE SEQUENCE</scope>
</reference>
<dbReference type="Pfam" id="PF01263">
    <property type="entry name" value="Aldose_epim"/>
    <property type="match status" value="1"/>
</dbReference>
<evidence type="ECO:0008006" key="4">
    <source>
        <dbReference type="Google" id="ProtNLM"/>
    </source>
</evidence>
<dbReference type="Gene3D" id="2.70.98.10">
    <property type="match status" value="1"/>
</dbReference>
<dbReference type="SUPFAM" id="SSF74650">
    <property type="entry name" value="Galactose mutarotase-like"/>
    <property type="match status" value="1"/>
</dbReference>
<evidence type="ECO:0000313" key="2">
    <source>
        <dbReference type="EMBL" id="CAE8707544.1"/>
    </source>
</evidence>
<name>A0A813KRL1_POLGL</name>
<evidence type="ECO:0000256" key="1">
    <source>
        <dbReference type="SAM" id="SignalP"/>
    </source>
</evidence>
<proteinExistence type="predicted"/>
<dbReference type="GO" id="GO:0005975">
    <property type="term" value="P:carbohydrate metabolic process"/>
    <property type="evidence" value="ECO:0007669"/>
    <property type="project" value="InterPro"/>
</dbReference>
<dbReference type="GO" id="GO:0016853">
    <property type="term" value="F:isomerase activity"/>
    <property type="evidence" value="ECO:0007669"/>
    <property type="project" value="InterPro"/>
</dbReference>
<dbReference type="Proteomes" id="UP000626109">
    <property type="component" value="Unassembled WGS sequence"/>
</dbReference>
<dbReference type="InterPro" id="IPR014718">
    <property type="entry name" value="GH-type_carb-bd"/>
</dbReference>